<dbReference type="InterPro" id="IPR013740">
    <property type="entry name" value="Redoxin"/>
</dbReference>
<dbReference type="InterPro" id="IPR036249">
    <property type="entry name" value="Thioredoxin-like_sf"/>
</dbReference>
<protein>
    <submittedName>
        <fullName evidence="9">BcpB protein</fullName>
    </submittedName>
</protein>
<feature type="domain" description="Redoxin" evidence="8">
    <location>
        <begin position="93"/>
        <end position="244"/>
    </location>
</feature>
<dbReference type="Proteomes" id="UP001363622">
    <property type="component" value="Unassembled WGS sequence"/>
</dbReference>
<dbReference type="InterPro" id="IPR050924">
    <property type="entry name" value="Peroxiredoxin_BCP/PrxQ"/>
</dbReference>
<sequence length="265" mass="28711">MELPFSSNPKDCSSFPSSPYHPPPSSSQARTPTKEATSNQNEPAAEAAAPASLGAAGANDDAALPSTHEDILPSNLPEPKDDHACDHLWGLQLPQGMLLSSTGGTAVDVSKLPGLAVIFCYPRTGKPKDPIPAEWDAIPGARGCTPQACSFNRTRSSLGDLGIAHIFGLSTQDSEYQRSCKERLQLRFDLLSDAGYEFCEKLRLPMFEWRDMRLVKRITLLVQQGRIIWVDYPVFPADQSAEKVVGFLKNQPVNSGKGVGCGNEE</sequence>
<proteinExistence type="inferred from homology"/>
<keyword evidence="4" id="KW-0560">Oxidoreductase</keyword>
<name>A0ABR1KSW5_9PEZI</name>
<keyword evidence="5" id="KW-1015">Disulfide bond</keyword>
<reference evidence="9 10" key="1">
    <citation type="submission" date="2024-04" db="EMBL/GenBank/DDBJ databases">
        <title>Phyllosticta paracitricarpa is synonymous to the EU quarantine fungus P. citricarpa based on phylogenomic analyses.</title>
        <authorList>
            <consortium name="Lawrence Berkeley National Laboratory"/>
            <person name="Van Ingen-Buijs V.A."/>
            <person name="Van Westerhoven A.C."/>
            <person name="Haridas S."/>
            <person name="Skiadas P."/>
            <person name="Martin F."/>
            <person name="Groenewald J.Z."/>
            <person name="Crous P.W."/>
            <person name="Seidl M.F."/>
        </authorList>
    </citation>
    <scope>NUCLEOTIDE SEQUENCE [LARGE SCALE GENOMIC DNA]</scope>
    <source>
        <strain evidence="9 10">CBS 123371</strain>
    </source>
</reference>
<feature type="compositionally biased region" description="Polar residues" evidence="7">
    <location>
        <begin position="28"/>
        <end position="41"/>
    </location>
</feature>
<feature type="compositionally biased region" description="Low complexity" evidence="7">
    <location>
        <begin position="42"/>
        <end position="64"/>
    </location>
</feature>
<evidence type="ECO:0000256" key="7">
    <source>
        <dbReference type="SAM" id="MobiDB-lite"/>
    </source>
</evidence>
<evidence type="ECO:0000256" key="1">
    <source>
        <dbReference type="ARBA" id="ARBA00010505"/>
    </source>
</evidence>
<keyword evidence="10" id="KW-1185">Reference proteome</keyword>
<evidence type="ECO:0000256" key="4">
    <source>
        <dbReference type="ARBA" id="ARBA00023002"/>
    </source>
</evidence>
<dbReference type="CDD" id="cd03017">
    <property type="entry name" value="PRX_BCP"/>
    <property type="match status" value="1"/>
</dbReference>
<dbReference type="Pfam" id="PF08534">
    <property type="entry name" value="Redoxin"/>
    <property type="match status" value="1"/>
</dbReference>
<comment type="caution">
    <text evidence="9">The sequence shown here is derived from an EMBL/GenBank/DDBJ whole genome shotgun (WGS) entry which is preliminary data.</text>
</comment>
<dbReference type="PANTHER" id="PTHR42801">
    <property type="entry name" value="THIOREDOXIN-DEPENDENT PEROXIDE REDUCTASE"/>
    <property type="match status" value="1"/>
</dbReference>
<gene>
    <name evidence="9" type="ORF">IWZ03DRAFT_373429</name>
</gene>
<feature type="compositionally biased region" description="Polar residues" evidence="7">
    <location>
        <begin position="1"/>
        <end position="11"/>
    </location>
</feature>
<feature type="region of interest" description="Disordered" evidence="7">
    <location>
        <begin position="1"/>
        <end position="79"/>
    </location>
</feature>
<organism evidence="9 10">
    <name type="scientific">Phyllosticta citriasiana</name>
    <dbReference type="NCBI Taxonomy" id="595635"/>
    <lineage>
        <taxon>Eukaryota</taxon>
        <taxon>Fungi</taxon>
        <taxon>Dikarya</taxon>
        <taxon>Ascomycota</taxon>
        <taxon>Pezizomycotina</taxon>
        <taxon>Dothideomycetes</taxon>
        <taxon>Dothideomycetes incertae sedis</taxon>
        <taxon>Botryosphaeriales</taxon>
        <taxon>Phyllostictaceae</taxon>
        <taxon>Phyllosticta</taxon>
    </lineage>
</organism>
<evidence type="ECO:0000313" key="9">
    <source>
        <dbReference type="EMBL" id="KAK7520616.1"/>
    </source>
</evidence>
<keyword evidence="3" id="KW-0049">Antioxidant</keyword>
<dbReference type="SUPFAM" id="SSF52833">
    <property type="entry name" value="Thioredoxin-like"/>
    <property type="match status" value="1"/>
</dbReference>
<evidence type="ECO:0000256" key="5">
    <source>
        <dbReference type="ARBA" id="ARBA00023157"/>
    </source>
</evidence>
<comment type="similarity">
    <text evidence="1">Belongs to the peroxiredoxin family. Prx5 subfamily.</text>
</comment>
<dbReference type="PANTHER" id="PTHR42801:SF21">
    <property type="entry name" value="BCPB PROTEIN"/>
    <property type="match status" value="1"/>
</dbReference>
<evidence type="ECO:0000256" key="2">
    <source>
        <dbReference type="ARBA" id="ARBA00022559"/>
    </source>
</evidence>
<dbReference type="Gene3D" id="3.40.30.10">
    <property type="entry name" value="Glutaredoxin"/>
    <property type="match status" value="1"/>
</dbReference>
<accession>A0ABR1KSW5</accession>
<dbReference type="EMBL" id="JBBPHU010000003">
    <property type="protein sequence ID" value="KAK7520616.1"/>
    <property type="molecule type" value="Genomic_DNA"/>
</dbReference>
<evidence type="ECO:0000256" key="3">
    <source>
        <dbReference type="ARBA" id="ARBA00022862"/>
    </source>
</evidence>
<evidence type="ECO:0000256" key="6">
    <source>
        <dbReference type="ARBA" id="ARBA00023284"/>
    </source>
</evidence>
<evidence type="ECO:0000313" key="10">
    <source>
        <dbReference type="Proteomes" id="UP001363622"/>
    </source>
</evidence>
<keyword evidence="6" id="KW-0676">Redox-active center</keyword>
<evidence type="ECO:0000259" key="8">
    <source>
        <dbReference type="Pfam" id="PF08534"/>
    </source>
</evidence>
<keyword evidence="2" id="KW-0575">Peroxidase</keyword>